<dbReference type="Gene3D" id="3.40.50.1820">
    <property type="entry name" value="alpha/beta hydrolase"/>
    <property type="match status" value="1"/>
</dbReference>
<proteinExistence type="predicted"/>
<feature type="domain" description="AB hydrolase-1" evidence="1">
    <location>
        <begin position="24"/>
        <end position="73"/>
    </location>
</feature>
<dbReference type="GO" id="GO:0016787">
    <property type="term" value="F:hydrolase activity"/>
    <property type="evidence" value="ECO:0007669"/>
    <property type="project" value="UniProtKB-KW"/>
</dbReference>
<evidence type="ECO:0000313" key="3">
    <source>
        <dbReference type="Proteomes" id="UP000437736"/>
    </source>
</evidence>
<dbReference type="PANTHER" id="PTHR43798">
    <property type="entry name" value="MONOACYLGLYCEROL LIPASE"/>
    <property type="match status" value="1"/>
</dbReference>
<comment type="caution">
    <text evidence="2">The sequence shown here is derived from an EMBL/GenBank/DDBJ whole genome shotgun (WGS) entry which is preliminary data.</text>
</comment>
<sequence>MTQEAGRVERCAPPLAGIDRGEGPVVVLLHGQPGTSADWSAVVPLLADRFRVLAPDRPGYGRTAGPAAGFAGNAEAVLAHLDRAGVG</sequence>
<feature type="non-terminal residue" evidence="2">
    <location>
        <position position="87"/>
    </location>
</feature>
<dbReference type="InterPro" id="IPR050266">
    <property type="entry name" value="AB_hydrolase_sf"/>
</dbReference>
<name>A0ABW9QT62_9ACTN</name>
<dbReference type="Proteomes" id="UP000437736">
    <property type="component" value="Unassembled WGS sequence"/>
</dbReference>
<organism evidence="2 3">
    <name type="scientific">Acidiferrimicrobium australe</name>
    <dbReference type="NCBI Taxonomy" id="2664430"/>
    <lineage>
        <taxon>Bacteria</taxon>
        <taxon>Bacillati</taxon>
        <taxon>Actinomycetota</taxon>
        <taxon>Acidimicrobiia</taxon>
        <taxon>Acidimicrobiales</taxon>
        <taxon>Acidimicrobiaceae</taxon>
        <taxon>Acidiferrimicrobium</taxon>
    </lineage>
</organism>
<keyword evidence="2" id="KW-0378">Hydrolase</keyword>
<evidence type="ECO:0000313" key="2">
    <source>
        <dbReference type="EMBL" id="MST32634.1"/>
    </source>
</evidence>
<dbReference type="SUPFAM" id="SSF53474">
    <property type="entry name" value="alpha/beta-Hydrolases"/>
    <property type="match status" value="1"/>
</dbReference>
<dbReference type="EMBL" id="WJHE01000347">
    <property type="protein sequence ID" value="MST32634.1"/>
    <property type="molecule type" value="Genomic_DNA"/>
</dbReference>
<keyword evidence="3" id="KW-1185">Reference proteome</keyword>
<dbReference type="Pfam" id="PF00561">
    <property type="entry name" value="Abhydrolase_1"/>
    <property type="match status" value="1"/>
</dbReference>
<reference evidence="2 3" key="1">
    <citation type="submission" date="2019-11" db="EMBL/GenBank/DDBJ databases">
        <title>Acidiferrimicrobium australis gen. nov., sp. nov., an acidophilic and obligately heterotrophic, member of the Actinobacteria that catalyses dissimilatory oxido- reduction of iron isolated from metal-rich acidic water in Chile.</title>
        <authorList>
            <person name="Gonzalez D."/>
            <person name="Huber K."/>
            <person name="Hedrich S."/>
            <person name="Rojas-Villalobos C."/>
            <person name="Quatrini R."/>
            <person name="Dinamarca M.A."/>
            <person name="Schwarz A."/>
            <person name="Canales C."/>
            <person name="Nancucheo I."/>
        </authorList>
    </citation>
    <scope>NUCLEOTIDE SEQUENCE [LARGE SCALE GENOMIC DNA]</scope>
    <source>
        <strain evidence="2 3">USS-CCA1</strain>
    </source>
</reference>
<protein>
    <submittedName>
        <fullName evidence="2">Alpha/beta fold hydrolase</fullName>
    </submittedName>
</protein>
<evidence type="ECO:0000259" key="1">
    <source>
        <dbReference type="Pfam" id="PF00561"/>
    </source>
</evidence>
<dbReference type="PANTHER" id="PTHR43798:SF33">
    <property type="entry name" value="HYDROLASE, PUTATIVE (AFU_ORTHOLOGUE AFUA_2G14860)-RELATED"/>
    <property type="match status" value="1"/>
</dbReference>
<dbReference type="InterPro" id="IPR000073">
    <property type="entry name" value="AB_hydrolase_1"/>
</dbReference>
<accession>A0ABW9QT62</accession>
<dbReference type="InterPro" id="IPR029058">
    <property type="entry name" value="AB_hydrolase_fold"/>
</dbReference>
<gene>
    <name evidence="2" type="ORF">GHK86_07860</name>
</gene>